<accession>A0ABY5ZTF0</accession>
<evidence type="ECO:0000256" key="2">
    <source>
        <dbReference type="ARBA" id="ARBA00023004"/>
    </source>
</evidence>
<dbReference type="Gene3D" id="1.10.1060.10">
    <property type="entry name" value="Alpha-helical ferredoxin"/>
    <property type="match status" value="1"/>
</dbReference>
<keyword evidence="6" id="KW-1185">Reference proteome</keyword>
<feature type="domain" description="4Fe-4S ferredoxin-type" evidence="4">
    <location>
        <begin position="204"/>
        <end position="234"/>
    </location>
</feature>
<evidence type="ECO:0000313" key="5">
    <source>
        <dbReference type="EMBL" id="UWZ80944.1"/>
    </source>
</evidence>
<evidence type="ECO:0000313" key="6">
    <source>
        <dbReference type="Proteomes" id="UP001060414"/>
    </source>
</evidence>
<feature type="domain" description="4Fe-4S ferredoxin-type" evidence="4">
    <location>
        <begin position="283"/>
        <end position="311"/>
    </location>
</feature>
<evidence type="ECO:0000256" key="3">
    <source>
        <dbReference type="ARBA" id="ARBA00023014"/>
    </source>
</evidence>
<protein>
    <submittedName>
        <fullName evidence="5">4Fe-4S dicluster domain-containing protein</fullName>
    </submittedName>
</protein>
<dbReference type="InterPro" id="IPR017896">
    <property type="entry name" value="4Fe4S_Fe-S-bd"/>
</dbReference>
<dbReference type="PANTHER" id="PTHR40447:SF1">
    <property type="entry name" value="ANAEROBIC SULFITE REDUCTASE SUBUNIT A"/>
    <property type="match status" value="1"/>
</dbReference>
<proteinExistence type="predicted"/>
<dbReference type="PROSITE" id="PS00198">
    <property type="entry name" value="4FE4S_FER_1"/>
    <property type="match status" value="2"/>
</dbReference>
<keyword evidence="2" id="KW-0408">Iron</keyword>
<gene>
    <name evidence="5" type="ORF">L9S41_05945</name>
</gene>
<name>A0ABY5ZTF0_9BACT</name>
<evidence type="ECO:0000259" key="4">
    <source>
        <dbReference type="PROSITE" id="PS51379"/>
    </source>
</evidence>
<dbReference type="InterPro" id="IPR009051">
    <property type="entry name" value="Helical_ferredxn"/>
</dbReference>
<keyword evidence="1" id="KW-0479">Metal-binding</keyword>
<evidence type="ECO:0000256" key="1">
    <source>
        <dbReference type="ARBA" id="ARBA00022723"/>
    </source>
</evidence>
<dbReference type="RefSeq" id="WP_260749311.1">
    <property type="nucleotide sequence ID" value="NZ_CP092109.1"/>
</dbReference>
<dbReference type="PROSITE" id="PS51379">
    <property type="entry name" value="4FE4S_FER_2"/>
    <property type="match status" value="2"/>
</dbReference>
<reference evidence="5" key="1">
    <citation type="journal article" date="2022" name="Environ. Microbiol.">
        <title>Geoalkalibacter halelectricus SAP #1 sp. nov. possessing extracellular electron transfer and mineral#reducing capabilities from a haloalkaline environment.</title>
        <authorList>
            <person name="Yadav S."/>
            <person name="Singh R."/>
            <person name="Sundharam S.S."/>
            <person name="Chaudhary S."/>
            <person name="Krishnamurthi S."/>
            <person name="Patil S.A."/>
        </authorList>
    </citation>
    <scope>NUCLEOTIDE SEQUENCE</scope>
    <source>
        <strain evidence="5">SAP-1</strain>
    </source>
</reference>
<dbReference type="SUPFAM" id="SSF46548">
    <property type="entry name" value="alpha-helical ferredoxin"/>
    <property type="match status" value="1"/>
</dbReference>
<dbReference type="Proteomes" id="UP001060414">
    <property type="component" value="Chromosome"/>
</dbReference>
<dbReference type="PANTHER" id="PTHR40447">
    <property type="entry name" value="ANAEROBIC SULFITE REDUCTASE SUBUNIT A"/>
    <property type="match status" value="1"/>
</dbReference>
<organism evidence="5 6">
    <name type="scientific">Geoalkalibacter halelectricus</name>
    <dbReference type="NCBI Taxonomy" id="2847045"/>
    <lineage>
        <taxon>Bacteria</taxon>
        <taxon>Pseudomonadati</taxon>
        <taxon>Thermodesulfobacteriota</taxon>
        <taxon>Desulfuromonadia</taxon>
        <taxon>Desulfuromonadales</taxon>
        <taxon>Geoalkalibacteraceae</taxon>
        <taxon>Geoalkalibacter</taxon>
    </lineage>
</organism>
<keyword evidence="3" id="KW-0411">Iron-sulfur</keyword>
<dbReference type="EMBL" id="CP092109">
    <property type="protein sequence ID" value="UWZ80944.1"/>
    <property type="molecule type" value="Genomic_DNA"/>
</dbReference>
<dbReference type="InterPro" id="IPR017900">
    <property type="entry name" value="4Fe4S_Fe_S_CS"/>
</dbReference>
<sequence>MRSFDVGKGFGEALLSLLRSRGQVFGPLCGEDGVCRLRPVSSWQSLSDAPPLIPPKKYLFPPRERLWSLAADEYRRMTLSDGPTALVGLAPCDLHAIAYLDRVFAEDPHYAQRRCRTLLIGVSCAPREDCFCPPWKSPPPCDLFISEERLWCCSEPGAQVAAALAEFLGEAREDVPLPDMQPAERSFEAPADLEQAFAGSESLPLWTQTAQRCLSCGACSAVCPTCTCYDVVDEIVPGQAAERFRRWDNCFFTSFAQVAGGQQFHPDRATRLRFRFEHKLFGFGPLRGAPACVGCARCARACPVGIDLDKLRRTLLAEKKS</sequence>
<dbReference type="Pfam" id="PF17179">
    <property type="entry name" value="Fer4_22"/>
    <property type="match status" value="1"/>
</dbReference>